<evidence type="ECO:0000256" key="3">
    <source>
        <dbReference type="PROSITE-ProRule" id="PRU00169"/>
    </source>
</evidence>
<evidence type="ECO:0000256" key="2">
    <source>
        <dbReference type="ARBA" id="ARBA00024867"/>
    </source>
</evidence>
<dbReference type="PROSITE" id="PS50110">
    <property type="entry name" value="RESPONSE_REGULATORY"/>
    <property type="match status" value="1"/>
</dbReference>
<dbReference type="PROSITE" id="PS50930">
    <property type="entry name" value="HTH_LYTTR"/>
    <property type="match status" value="1"/>
</dbReference>
<keyword evidence="3" id="KW-0597">Phosphoprotein</keyword>
<dbReference type="SUPFAM" id="SSF52172">
    <property type="entry name" value="CheY-like"/>
    <property type="match status" value="1"/>
</dbReference>
<dbReference type="Gene3D" id="3.40.50.2300">
    <property type="match status" value="1"/>
</dbReference>
<name>A0A9D1DG83_9FIRM</name>
<dbReference type="Gene3D" id="2.40.50.1020">
    <property type="entry name" value="LytTr DNA-binding domain"/>
    <property type="match status" value="1"/>
</dbReference>
<dbReference type="InterPro" id="IPR011006">
    <property type="entry name" value="CheY-like_superfamily"/>
</dbReference>
<dbReference type="Pfam" id="PF00072">
    <property type="entry name" value="Response_reg"/>
    <property type="match status" value="1"/>
</dbReference>
<dbReference type="SMART" id="SM00448">
    <property type="entry name" value="REC"/>
    <property type="match status" value="1"/>
</dbReference>
<evidence type="ECO:0000259" key="5">
    <source>
        <dbReference type="PROSITE" id="PS50930"/>
    </source>
</evidence>
<evidence type="ECO:0000256" key="1">
    <source>
        <dbReference type="ARBA" id="ARBA00018672"/>
    </source>
</evidence>
<organism evidence="6 7">
    <name type="scientific">Candidatus Avoscillospira avicola</name>
    <dbReference type="NCBI Taxonomy" id="2840706"/>
    <lineage>
        <taxon>Bacteria</taxon>
        <taxon>Bacillati</taxon>
        <taxon>Bacillota</taxon>
        <taxon>Clostridia</taxon>
        <taxon>Eubacteriales</taxon>
        <taxon>Oscillospiraceae</taxon>
        <taxon>Oscillospiraceae incertae sedis</taxon>
        <taxon>Candidatus Avoscillospira</taxon>
    </lineage>
</organism>
<dbReference type="EMBL" id="DVHE01000014">
    <property type="protein sequence ID" value="HIR50053.1"/>
    <property type="molecule type" value="Genomic_DNA"/>
</dbReference>
<evidence type="ECO:0000259" key="4">
    <source>
        <dbReference type="PROSITE" id="PS50110"/>
    </source>
</evidence>
<feature type="domain" description="HTH LytTR-type" evidence="5">
    <location>
        <begin position="133"/>
        <end position="230"/>
    </location>
</feature>
<sequence>MTFSVAICDDSAPDRAAVQTLLAQWAAQRDLTVAPDIFASAEQFLFHYEDNPQYDLLLLDIEMCGMDGVTMAKSVRKRNELVEIVFITGYSDYIAEGYEVGALHYLVKPLQPEKFFSVLDRAFARRQRNARCLTLEHGGALERIALAEIRYLDVQHNYVTVHAARDYTVKRTLKDMATDLGSRFFSVGRSLIVNLHCVRRVTKQEILLADGTALPLPRGAYEALNRAIIQEG</sequence>
<dbReference type="Proteomes" id="UP000824239">
    <property type="component" value="Unassembled WGS sequence"/>
</dbReference>
<comment type="function">
    <text evidence="2">May play the central regulatory role in sporulation. It may be an element of the effector pathway responsible for the activation of sporulation genes in response to nutritional stress. Spo0A may act in concert with spo0H (a sigma factor) to control the expression of some genes that are critical to the sporulation process.</text>
</comment>
<dbReference type="GO" id="GO:0003677">
    <property type="term" value="F:DNA binding"/>
    <property type="evidence" value="ECO:0007669"/>
    <property type="project" value="InterPro"/>
</dbReference>
<gene>
    <name evidence="6" type="ORF">IAA53_01995</name>
</gene>
<evidence type="ECO:0000313" key="6">
    <source>
        <dbReference type="EMBL" id="HIR50053.1"/>
    </source>
</evidence>
<dbReference type="InterPro" id="IPR007492">
    <property type="entry name" value="LytTR_DNA-bd_dom"/>
</dbReference>
<dbReference type="PANTHER" id="PTHR37299:SF1">
    <property type="entry name" value="STAGE 0 SPORULATION PROTEIN A HOMOLOG"/>
    <property type="match status" value="1"/>
</dbReference>
<dbReference type="SMART" id="SM00850">
    <property type="entry name" value="LytTR"/>
    <property type="match status" value="1"/>
</dbReference>
<dbReference type="PANTHER" id="PTHR37299">
    <property type="entry name" value="TRANSCRIPTIONAL REGULATOR-RELATED"/>
    <property type="match status" value="1"/>
</dbReference>
<comment type="caution">
    <text evidence="6">The sequence shown here is derived from an EMBL/GenBank/DDBJ whole genome shotgun (WGS) entry which is preliminary data.</text>
</comment>
<dbReference type="InterPro" id="IPR046947">
    <property type="entry name" value="LytR-like"/>
</dbReference>
<protein>
    <recommendedName>
        <fullName evidence="1">Stage 0 sporulation protein A homolog</fullName>
    </recommendedName>
</protein>
<feature type="domain" description="Response regulatory" evidence="4">
    <location>
        <begin position="4"/>
        <end position="123"/>
    </location>
</feature>
<evidence type="ECO:0000313" key="7">
    <source>
        <dbReference type="Proteomes" id="UP000824239"/>
    </source>
</evidence>
<proteinExistence type="predicted"/>
<accession>A0A9D1DG83</accession>
<dbReference type="InterPro" id="IPR001789">
    <property type="entry name" value="Sig_transdc_resp-reg_receiver"/>
</dbReference>
<reference evidence="6" key="2">
    <citation type="journal article" date="2021" name="PeerJ">
        <title>Extensive microbial diversity within the chicken gut microbiome revealed by metagenomics and culture.</title>
        <authorList>
            <person name="Gilroy R."/>
            <person name="Ravi A."/>
            <person name="Getino M."/>
            <person name="Pursley I."/>
            <person name="Horton D.L."/>
            <person name="Alikhan N.F."/>
            <person name="Baker D."/>
            <person name="Gharbi K."/>
            <person name="Hall N."/>
            <person name="Watson M."/>
            <person name="Adriaenssens E.M."/>
            <person name="Foster-Nyarko E."/>
            <person name="Jarju S."/>
            <person name="Secka A."/>
            <person name="Antonio M."/>
            <person name="Oren A."/>
            <person name="Chaudhuri R.R."/>
            <person name="La Ragione R."/>
            <person name="Hildebrand F."/>
            <person name="Pallen M.J."/>
        </authorList>
    </citation>
    <scope>NUCLEOTIDE SEQUENCE</scope>
    <source>
        <strain evidence="6">ChiBcec15-4380</strain>
    </source>
</reference>
<feature type="modified residue" description="4-aspartylphosphate" evidence="3">
    <location>
        <position position="60"/>
    </location>
</feature>
<dbReference type="AlphaFoldDB" id="A0A9D1DG83"/>
<dbReference type="Pfam" id="PF04397">
    <property type="entry name" value="LytTR"/>
    <property type="match status" value="1"/>
</dbReference>
<reference evidence="6" key="1">
    <citation type="submission" date="2020-10" db="EMBL/GenBank/DDBJ databases">
        <authorList>
            <person name="Gilroy R."/>
        </authorList>
    </citation>
    <scope>NUCLEOTIDE SEQUENCE</scope>
    <source>
        <strain evidence="6">ChiBcec15-4380</strain>
    </source>
</reference>
<dbReference type="GO" id="GO:0000156">
    <property type="term" value="F:phosphorelay response regulator activity"/>
    <property type="evidence" value="ECO:0007669"/>
    <property type="project" value="InterPro"/>
</dbReference>